<protein>
    <submittedName>
        <fullName evidence="2">Uncharacterized protein</fullName>
    </submittedName>
</protein>
<keyword evidence="1" id="KW-0472">Membrane</keyword>
<comment type="caution">
    <text evidence="2">The sequence shown here is derived from an EMBL/GenBank/DDBJ whole genome shotgun (WGS) entry which is preliminary data.</text>
</comment>
<proteinExistence type="predicted"/>
<evidence type="ECO:0000313" key="3">
    <source>
        <dbReference type="Proteomes" id="UP001562457"/>
    </source>
</evidence>
<organism evidence="2 3">
    <name type="scientific">Helicobacter trogontum</name>
    <dbReference type="NCBI Taxonomy" id="50960"/>
    <lineage>
        <taxon>Bacteria</taxon>
        <taxon>Pseudomonadati</taxon>
        <taxon>Campylobacterota</taxon>
        <taxon>Epsilonproteobacteria</taxon>
        <taxon>Campylobacterales</taxon>
        <taxon>Helicobacteraceae</taxon>
        <taxon>Helicobacter</taxon>
    </lineage>
</organism>
<gene>
    <name evidence="2" type="ORF">NHP164001_11150</name>
</gene>
<evidence type="ECO:0000313" key="2">
    <source>
        <dbReference type="EMBL" id="GAB0173099.1"/>
    </source>
</evidence>
<keyword evidence="1" id="KW-1133">Transmembrane helix</keyword>
<sequence length="59" mass="6540">MTNFSRLKLTAPAPPCPDAMKIDTLSTNIGTPLSILLQYVTIKFYVLSHGIISIFIHHV</sequence>
<accession>A0ABQ0D427</accession>
<evidence type="ECO:0000256" key="1">
    <source>
        <dbReference type="SAM" id="Phobius"/>
    </source>
</evidence>
<keyword evidence="3" id="KW-1185">Reference proteome</keyword>
<dbReference type="Proteomes" id="UP001562457">
    <property type="component" value="Unassembled WGS sequence"/>
</dbReference>
<dbReference type="EMBL" id="BAAFHN010000023">
    <property type="protein sequence ID" value="GAB0173099.1"/>
    <property type="molecule type" value="Genomic_DNA"/>
</dbReference>
<feature type="transmembrane region" description="Helical" evidence="1">
    <location>
        <begin position="35"/>
        <end position="56"/>
    </location>
</feature>
<keyword evidence="1" id="KW-0812">Transmembrane</keyword>
<name>A0ABQ0D427_9HELI</name>
<reference evidence="2 3" key="1">
    <citation type="submission" date="2024-06" db="EMBL/GenBank/DDBJ databases">
        <title>Draft genome sequence of Helicobacter trogontum NHP16-4001.</title>
        <authorList>
            <person name="Rimbara E."/>
            <person name="Suzuki M."/>
        </authorList>
    </citation>
    <scope>NUCLEOTIDE SEQUENCE [LARGE SCALE GENOMIC DNA]</scope>
    <source>
        <strain evidence="2 3">NHP16-4001</strain>
    </source>
</reference>